<dbReference type="GO" id="GO:0006384">
    <property type="term" value="P:transcription initiation at RNA polymerase III promoter"/>
    <property type="evidence" value="ECO:0007669"/>
    <property type="project" value="InterPro"/>
</dbReference>
<keyword evidence="4" id="KW-1185">Reference proteome</keyword>
<dbReference type="OrthoDB" id="421374at2759"/>
<dbReference type="Gene3D" id="2.130.10.10">
    <property type="entry name" value="YVTN repeat-like/Quinoprotein amine dehydrogenase"/>
    <property type="match status" value="1"/>
</dbReference>
<feature type="domain" description="Transcription factor IIIC putative zinc-finger" evidence="2">
    <location>
        <begin position="695"/>
        <end position="784"/>
    </location>
</feature>
<protein>
    <recommendedName>
        <fullName evidence="5">Transcription factor IIIC putative zinc-finger domain-containing protein</fullName>
    </recommendedName>
</protein>
<dbReference type="InterPro" id="IPR015943">
    <property type="entry name" value="WD40/YVTN_repeat-like_dom_sf"/>
</dbReference>
<dbReference type="AlphaFoldDB" id="A0A167SAY5"/>
<reference evidence="3 4" key="1">
    <citation type="journal article" date="2016" name="Mol. Biol. Evol.">
        <title>Comparative Genomics of Early-Diverging Mushroom-Forming Fungi Provides Insights into the Origins of Lignocellulose Decay Capabilities.</title>
        <authorList>
            <person name="Nagy L.G."/>
            <person name="Riley R."/>
            <person name="Tritt A."/>
            <person name="Adam C."/>
            <person name="Daum C."/>
            <person name="Floudas D."/>
            <person name="Sun H."/>
            <person name="Yadav J.S."/>
            <person name="Pangilinan J."/>
            <person name="Larsson K.H."/>
            <person name="Matsuura K."/>
            <person name="Barry K."/>
            <person name="Labutti K."/>
            <person name="Kuo R."/>
            <person name="Ohm R.A."/>
            <person name="Bhattacharya S.S."/>
            <person name="Shirouzu T."/>
            <person name="Yoshinaga Y."/>
            <person name="Martin F.M."/>
            <person name="Grigoriev I.V."/>
            <person name="Hibbett D.S."/>
        </authorList>
    </citation>
    <scope>NUCLEOTIDE SEQUENCE [LARGE SCALE GENOMIC DNA]</scope>
    <source>
        <strain evidence="3 4">TUFC12733</strain>
    </source>
</reference>
<name>A0A167SAY5_CALVF</name>
<dbReference type="InterPro" id="IPR024761">
    <property type="entry name" value="TFIIIC_delta_N"/>
</dbReference>
<dbReference type="Proteomes" id="UP000076738">
    <property type="component" value="Unassembled WGS sequence"/>
</dbReference>
<dbReference type="STRING" id="1330018.A0A167SAY5"/>
<dbReference type="PANTHER" id="PTHR15496:SF2">
    <property type="entry name" value="GENERAL TRANSCRIPTION FACTOR 3C POLYPEPTIDE 4"/>
    <property type="match status" value="1"/>
</dbReference>
<accession>A0A167SAY5</accession>
<dbReference type="InterPro" id="IPR044230">
    <property type="entry name" value="GTF3C4"/>
</dbReference>
<dbReference type="GO" id="GO:0004402">
    <property type="term" value="F:histone acetyltransferase activity"/>
    <property type="evidence" value="ECO:0007669"/>
    <property type="project" value="InterPro"/>
</dbReference>
<dbReference type="PANTHER" id="PTHR15496">
    <property type="entry name" value="GENERAL TRANSCRIPTION FACTOR 3C POLYPEPTIDE 4 FAMILY"/>
    <property type="match status" value="1"/>
</dbReference>
<evidence type="ECO:0008006" key="5">
    <source>
        <dbReference type="Google" id="ProtNLM"/>
    </source>
</evidence>
<dbReference type="Pfam" id="PF12660">
    <property type="entry name" value="zf-TFIIIC"/>
    <property type="match status" value="1"/>
</dbReference>
<proteinExistence type="predicted"/>
<dbReference type="Pfam" id="PF12657">
    <property type="entry name" value="TFIIIC_delta"/>
    <property type="match status" value="1"/>
</dbReference>
<dbReference type="InterPro" id="IPR024764">
    <property type="entry name" value="TFIIIC_Znf"/>
</dbReference>
<sequence>MAARQPDIHIAVELPATPVQSSVTSIQRNADGQIGMLATTGVHILTPAVGIKYDVASADVAIVPALQKAGREPLRLFRAIADASFADHILWANETFEPGGTVLGSVMIQCKDFTWSPPGSGKDGTCLLAILTTNLEVFMYRPAKNYLNGEWTRIGSMTTALLQDPNEVSTNGSSEGSPLRRVLQAQTTSLSWSGAVWVPGLSSSKNLSLLALGSRAGTVSFWRYDSVNCWSRQAMIVISEEWVTHLSWAGWLQIDPQTVSSSVACGLSDGSIRLVTVFQKISPNAFGEVQAFLTPMWATSPDSRSLTALKWVDLQAYPRYVLAYAKPGLLGLVSPVGSGLGWMGERRLVLSRQLVHAGSSAVGTPSGKLFCIDYFAADDALLVTYSDGTIQVVHRVSTDPTLEMAGSQLKSLDITRTMRRACMEIEGPGPTDVTVMETLGCCFVSDGIALWSYQTAHPTFLDYVPELSQVTTLTMATIVDLRHDPALALQSIEALCSIAGPQALGLRPRLAQKRLSIYLDLEANPDSEDLRNGLSRLLDVSAPEWTDAARNRVVPTWSVPDTDDKLREQLRMDLVDGSDVTLLRSKLAILQQADIFGYSFAERVSFAQSLIVAHVFGAYLYAAADPNSLVMAHDTAFVQRIIKISKYLPVSINTAKSLTEALAQTVGVKLDDADGPAPEPDVNDRIATMLVSSVDVGDVCMVCKSSMPMTNLERARCENGHVWERCSITTFPLATPNVRTCVGCGRKAHLPPSELSGKSRVTHSWFVDLVLETVNSCLCCGNHFVQIL</sequence>
<dbReference type="EMBL" id="KV417266">
    <property type="protein sequence ID" value="KZP01743.1"/>
    <property type="molecule type" value="Genomic_DNA"/>
</dbReference>
<evidence type="ECO:0000259" key="2">
    <source>
        <dbReference type="Pfam" id="PF12660"/>
    </source>
</evidence>
<evidence type="ECO:0000313" key="4">
    <source>
        <dbReference type="Proteomes" id="UP000076738"/>
    </source>
</evidence>
<evidence type="ECO:0000259" key="1">
    <source>
        <dbReference type="Pfam" id="PF12657"/>
    </source>
</evidence>
<dbReference type="SUPFAM" id="SSF50978">
    <property type="entry name" value="WD40 repeat-like"/>
    <property type="match status" value="1"/>
</dbReference>
<evidence type="ECO:0000313" key="3">
    <source>
        <dbReference type="EMBL" id="KZP01743.1"/>
    </source>
</evidence>
<dbReference type="InterPro" id="IPR036322">
    <property type="entry name" value="WD40_repeat_dom_sf"/>
</dbReference>
<gene>
    <name evidence="3" type="ORF">CALVIDRAFT_594433</name>
</gene>
<dbReference type="GO" id="GO:0000127">
    <property type="term" value="C:transcription factor TFIIIC complex"/>
    <property type="evidence" value="ECO:0007669"/>
    <property type="project" value="InterPro"/>
</dbReference>
<organism evidence="3 4">
    <name type="scientific">Calocera viscosa (strain TUFC12733)</name>
    <dbReference type="NCBI Taxonomy" id="1330018"/>
    <lineage>
        <taxon>Eukaryota</taxon>
        <taxon>Fungi</taxon>
        <taxon>Dikarya</taxon>
        <taxon>Basidiomycota</taxon>
        <taxon>Agaricomycotina</taxon>
        <taxon>Dacrymycetes</taxon>
        <taxon>Dacrymycetales</taxon>
        <taxon>Dacrymycetaceae</taxon>
        <taxon>Calocera</taxon>
    </lineage>
</organism>
<feature type="domain" description="Transcription factor IIIC 90kDa subunit N-terminal" evidence="1">
    <location>
        <begin position="31"/>
        <end position="274"/>
    </location>
</feature>